<name>A0AAV5VBE9_9BILA</name>
<evidence type="ECO:0000313" key="3">
    <source>
        <dbReference type="EMBL" id="GMT15537.1"/>
    </source>
</evidence>
<feature type="non-terminal residue" evidence="3">
    <location>
        <position position="1"/>
    </location>
</feature>
<feature type="compositionally biased region" description="Basic residues" evidence="2">
    <location>
        <begin position="1"/>
        <end position="13"/>
    </location>
</feature>
<gene>
    <name evidence="3" type="ORF">PFISCL1PPCAC_6834</name>
</gene>
<sequence length="273" mass="32516">SSIMAKSHRVARPTRREEKKNRVQQLQQEKLQMLQDQFGVSDLGEKLTKMMQLHPELSVTTFNSGDVASMSEVDRYMELQELKQQLVGEEQFLLQERLQLLQKNSELQQENMRLQQERKKMQPEMKCCCCNKTNGGEHSCKPAGNPFNAMSDAELYSYLDDHGYFGIRMENGNEVYREFTKILDFISYDNINPIDNPGAFKNGKFLVEWPDRKEPTWEESAGFWYRGMVGCWEFLEFLIRKQIDERSKEIEEENWRRFEKRIKEEKIRRNIHH</sequence>
<evidence type="ECO:0000313" key="4">
    <source>
        <dbReference type="Proteomes" id="UP001432322"/>
    </source>
</evidence>
<keyword evidence="4" id="KW-1185">Reference proteome</keyword>
<evidence type="ECO:0000256" key="1">
    <source>
        <dbReference type="SAM" id="Coils"/>
    </source>
</evidence>
<reference evidence="3" key="1">
    <citation type="submission" date="2023-10" db="EMBL/GenBank/DDBJ databases">
        <title>Genome assembly of Pristionchus species.</title>
        <authorList>
            <person name="Yoshida K."/>
            <person name="Sommer R.J."/>
        </authorList>
    </citation>
    <scope>NUCLEOTIDE SEQUENCE</scope>
    <source>
        <strain evidence="3">RS5133</strain>
    </source>
</reference>
<comment type="caution">
    <text evidence="3">The sequence shown here is derived from an EMBL/GenBank/DDBJ whole genome shotgun (WGS) entry which is preliminary data.</text>
</comment>
<protein>
    <submittedName>
        <fullName evidence="3">Uncharacterized protein</fullName>
    </submittedName>
</protein>
<feature type="coiled-coil region" evidence="1">
    <location>
        <begin position="90"/>
        <end position="124"/>
    </location>
</feature>
<dbReference type="Proteomes" id="UP001432322">
    <property type="component" value="Unassembled WGS sequence"/>
</dbReference>
<evidence type="ECO:0000256" key="2">
    <source>
        <dbReference type="SAM" id="MobiDB-lite"/>
    </source>
</evidence>
<accession>A0AAV5VBE9</accession>
<keyword evidence="1" id="KW-0175">Coiled coil</keyword>
<proteinExistence type="predicted"/>
<dbReference type="AlphaFoldDB" id="A0AAV5VBE9"/>
<feature type="region of interest" description="Disordered" evidence="2">
    <location>
        <begin position="1"/>
        <end position="21"/>
    </location>
</feature>
<dbReference type="EMBL" id="BTSY01000002">
    <property type="protein sequence ID" value="GMT15537.1"/>
    <property type="molecule type" value="Genomic_DNA"/>
</dbReference>
<organism evidence="3 4">
    <name type="scientific">Pristionchus fissidentatus</name>
    <dbReference type="NCBI Taxonomy" id="1538716"/>
    <lineage>
        <taxon>Eukaryota</taxon>
        <taxon>Metazoa</taxon>
        <taxon>Ecdysozoa</taxon>
        <taxon>Nematoda</taxon>
        <taxon>Chromadorea</taxon>
        <taxon>Rhabditida</taxon>
        <taxon>Rhabditina</taxon>
        <taxon>Diplogasteromorpha</taxon>
        <taxon>Diplogasteroidea</taxon>
        <taxon>Neodiplogasteridae</taxon>
        <taxon>Pristionchus</taxon>
    </lineage>
</organism>